<dbReference type="Pfam" id="PF02517">
    <property type="entry name" value="Rce1-like"/>
    <property type="match status" value="1"/>
</dbReference>
<dbReference type="EMBL" id="FOCC01000016">
    <property type="protein sequence ID" value="SEM96283.1"/>
    <property type="molecule type" value="Genomic_DNA"/>
</dbReference>
<feature type="domain" description="CAAX prenyl protease 2/Lysostaphin resistance protein A-like" evidence="3">
    <location>
        <begin position="126"/>
        <end position="215"/>
    </location>
</feature>
<accession>A0ABY1AE64</accession>
<feature type="transmembrane region" description="Helical" evidence="2">
    <location>
        <begin position="179"/>
        <end position="196"/>
    </location>
</feature>
<dbReference type="PANTHER" id="PTHR36435">
    <property type="entry name" value="SLR1288 PROTEIN"/>
    <property type="match status" value="1"/>
</dbReference>
<dbReference type="InterPro" id="IPR052710">
    <property type="entry name" value="CAAX_protease"/>
</dbReference>
<proteinExistence type="inferred from homology"/>
<keyword evidence="2" id="KW-0812">Transmembrane</keyword>
<comment type="similarity">
    <text evidence="1">Belongs to the UPF0177 family.</text>
</comment>
<sequence length="226" mass="25308">MVAKMGLYLWRIIKLAFFFALIEVPQLAITLPQKMAPLVGKSSALFFGWFCLIGGYAFVIILLYVLMKKRHPHDAFLRMPNKEDLSTIVIGFVVLMVVKIVFGSFLTGQTANDAQIEELFKISFNTSLMMAFMTAIAAPIVEEMVFRGYLMDYFFTNQPLLAIILSGIVFGSAHASSDFISWLLYVSIGLVLAGVYQKSHNLAANITVHFLNNLLPSLYFLLSTVK</sequence>
<keyword evidence="2" id="KW-0472">Membrane</keyword>
<comment type="caution">
    <text evidence="4">The sequence shown here is derived from an EMBL/GenBank/DDBJ whole genome shotgun (WGS) entry which is preliminary data.</text>
</comment>
<evidence type="ECO:0000256" key="1">
    <source>
        <dbReference type="ARBA" id="ARBA00009067"/>
    </source>
</evidence>
<reference evidence="4 5" key="1">
    <citation type="submission" date="2016-10" db="EMBL/GenBank/DDBJ databases">
        <authorList>
            <person name="Varghese N."/>
            <person name="Submissions S."/>
        </authorList>
    </citation>
    <scope>NUCLEOTIDE SEQUENCE [LARGE SCALE GENOMIC DNA]</scope>
    <source>
        <strain evidence="4 5">WC1T17</strain>
    </source>
</reference>
<evidence type="ECO:0000313" key="4">
    <source>
        <dbReference type="EMBL" id="SEM96283.1"/>
    </source>
</evidence>
<dbReference type="Proteomes" id="UP000182089">
    <property type="component" value="Unassembled WGS sequence"/>
</dbReference>
<dbReference type="InterPro" id="IPR003675">
    <property type="entry name" value="Rce1/LyrA-like_dom"/>
</dbReference>
<keyword evidence="2" id="KW-1133">Transmembrane helix</keyword>
<evidence type="ECO:0000256" key="2">
    <source>
        <dbReference type="SAM" id="Phobius"/>
    </source>
</evidence>
<feature type="transmembrane region" description="Helical" evidence="2">
    <location>
        <begin position="119"/>
        <end position="141"/>
    </location>
</feature>
<protein>
    <recommendedName>
        <fullName evidence="3">CAAX prenyl protease 2/Lysostaphin resistance protein A-like domain-containing protein</fullName>
    </recommendedName>
</protein>
<evidence type="ECO:0000313" key="5">
    <source>
        <dbReference type="Proteomes" id="UP000182089"/>
    </source>
</evidence>
<feature type="transmembrane region" description="Helical" evidence="2">
    <location>
        <begin position="88"/>
        <end position="107"/>
    </location>
</feature>
<feature type="transmembrane region" description="Helical" evidence="2">
    <location>
        <begin position="153"/>
        <end position="173"/>
    </location>
</feature>
<gene>
    <name evidence="4" type="ORF">SAMN05216431_11628</name>
</gene>
<evidence type="ECO:0000259" key="3">
    <source>
        <dbReference type="Pfam" id="PF02517"/>
    </source>
</evidence>
<dbReference type="PANTHER" id="PTHR36435:SF1">
    <property type="entry name" value="CAAX AMINO TERMINAL PROTEASE FAMILY PROTEIN"/>
    <property type="match status" value="1"/>
</dbReference>
<name>A0ABY1AE64_9LACO</name>
<feature type="transmembrane region" description="Helical" evidence="2">
    <location>
        <begin position="46"/>
        <end position="67"/>
    </location>
</feature>
<organism evidence="4 5">
    <name type="scientific">Ligilactobacillus ruminis</name>
    <dbReference type="NCBI Taxonomy" id="1623"/>
    <lineage>
        <taxon>Bacteria</taxon>
        <taxon>Bacillati</taxon>
        <taxon>Bacillota</taxon>
        <taxon>Bacilli</taxon>
        <taxon>Lactobacillales</taxon>
        <taxon>Lactobacillaceae</taxon>
        <taxon>Ligilactobacillus</taxon>
    </lineage>
</organism>